<evidence type="ECO:0000259" key="12">
    <source>
        <dbReference type="PROSITE" id="PS51721"/>
    </source>
</evidence>
<dbReference type="PROSITE" id="PS51721">
    <property type="entry name" value="G_CP"/>
    <property type="match status" value="1"/>
</dbReference>
<dbReference type="NCBIfam" id="TIGR00157">
    <property type="entry name" value="ribosome small subunit-dependent GTPase A"/>
    <property type="match status" value="1"/>
</dbReference>
<evidence type="ECO:0000256" key="5">
    <source>
        <dbReference type="ARBA" id="ARBA00022741"/>
    </source>
</evidence>
<sequence>MTNKGTRMTEQLKGRIVKALSGYYYVRPEEETGEAGSAPAVQCRARGIFKKRGVSPLVGDAVLYSLTENGEGVVDELLPRRSELIRPPVANVDLAVLVFSVTEPALNLQLLDKFLVHIEHAGIQPVLVLSKGDLELEGAEAAEAKKAADLVRTLYTNIGYEVYGTSSRKGQGIEALKERLQGHLAVFAGQSGVGKSSLLNALVPGLALETNEISSKLGRGKHTTRHVELVDVAGAYVADTPGFSQLDFQELGIEDLSYGFIEMRELAPDCKFRGCTHVHEPGCAVLAGVESGKVARSRHDHYLQFLAEMKEKKRRY</sequence>
<comment type="subcellular location">
    <subcellularLocation>
        <location evidence="10">Cytoplasm</location>
    </subcellularLocation>
</comment>
<evidence type="ECO:0000259" key="11">
    <source>
        <dbReference type="PROSITE" id="PS50936"/>
    </source>
</evidence>
<keyword evidence="3 10" id="KW-0479">Metal-binding</keyword>
<feature type="binding site" evidence="10">
    <location>
        <begin position="189"/>
        <end position="197"/>
    </location>
    <ligand>
        <name>GTP</name>
        <dbReference type="ChEBI" id="CHEBI:37565"/>
    </ligand>
</feature>
<comment type="function">
    <text evidence="10">One of several proteins that assist in the late maturation steps of the functional core of the 30S ribosomal subunit. Helps release RbfA from mature subunits. May play a role in the assembly of ribosomal proteins into the subunit. Circularly permuted GTPase that catalyzes slow GTP hydrolysis, GTPase activity is stimulated by the 30S ribosomal subunit.</text>
</comment>
<evidence type="ECO:0000256" key="2">
    <source>
        <dbReference type="ARBA" id="ARBA00022517"/>
    </source>
</evidence>
<protein>
    <recommendedName>
        <fullName evidence="10">Small ribosomal subunit biogenesis GTPase RsgA</fullName>
        <ecNumber evidence="10">3.6.1.-</ecNumber>
    </recommendedName>
</protein>
<feature type="binding site" evidence="10">
    <location>
        <begin position="130"/>
        <end position="133"/>
    </location>
    <ligand>
        <name>GTP</name>
        <dbReference type="ChEBI" id="CHEBI:37565"/>
    </ligand>
</feature>
<comment type="subunit">
    <text evidence="10">Monomer. Associates with 30S ribosomal subunit, binds 16S rRNA.</text>
</comment>
<evidence type="ECO:0000256" key="8">
    <source>
        <dbReference type="ARBA" id="ARBA00022884"/>
    </source>
</evidence>
<dbReference type="SUPFAM" id="SSF52540">
    <property type="entry name" value="P-loop containing nucleoside triphosphate hydrolases"/>
    <property type="match status" value="1"/>
</dbReference>
<dbReference type="Gene3D" id="2.40.50.140">
    <property type="entry name" value="Nucleic acid-binding proteins"/>
    <property type="match status" value="1"/>
</dbReference>
<gene>
    <name evidence="10 13" type="primary">rsgA</name>
    <name evidence="13" type="ORF">ACFSW5_12265</name>
</gene>
<dbReference type="InterPro" id="IPR004881">
    <property type="entry name" value="Ribosome_biogen_GTPase_RsgA"/>
</dbReference>
<proteinExistence type="inferred from homology"/>
<dbReference type="SUPFAM" id="SSF50249">
    <property type="entry name" value="Nucleic acid-binding proteins"/>
    <property type="match status" value="1"/>
</dbReference>
<keyword evidence="5 10" id="KW-0547">Nucleotide-binding</keyword>
<feature type="domain" description="EngC GTPase" evidence="11">
    <location>
        <begin position="90"/>
        <end position="244"/>
    </location>
</feature>
<dbReference type="InterPro" id="IPR010914">
    <property type="entry name" value="RsgA_GTPase_dom"/>
</dbReference>
<keyword evidence="14" id="KW-1185">Reference proteome</keyword>
<name>A0ABW5QY69_9BACL</name>
<keyword evidence="8 10" id="KW-0694">RNA-binding</keyword>
<feature type="binding site" evidence="10">
    <location>
        <position position="277"/>
    </location>
    <ligand>
        <name>Zn(2+)</name>
        <dbReference type="ChEBI" id="CHEBI:29105"/>
    </ligand>
</feature>
<comment type="similarity">
    <text evidence="10">Belongs to the TRAFAC class YlqF/YawG GTPase family. RsgA subfamily.</text>
</comment>
<evidence type="ECO:0000313" key="13">
    <source>
        <dbReference type="EMBL" id="MFD2661025.1"/>
    </source>
</evidence>
<dbReference type="Gene3D" id="3.40.50.300">
    <property type="entry name" value="P-loop containing nucleotide triphosphate hydrolases"/>
    <property type="match status" value="1"/>
</dbReference>
<reference evidence="14" key="1">
    <citation type="journal article" date="2019" name="Int. J. Syst. Evol. Microbiol.">
        <title>The Global Catalogue of Microorganisms (GCM) 10K type strain sequencing project: providing services to taxonomists for standard genome sequencing and annotation.</title>
        <authorList>
            <consortium name="The Broad Institute Genomics Platform"/>
            <consortium name="The Broad Institute Genome Sequencing Center for Infectious Disease"/>
            <person name="Wu L."/>
            <person name="Ma J."/>
        </authorList>
    </citation>
    <scope>NUCLEOTIDE SEQUENCE [LARGE SCALE GENOMIC DNA]</scope>
    <source>
        <strain evidence="14">TISTR 1827</strain>
    </source>
</reference>
<evidence type="ECO:0000256" key="10">
    <source>
        <dbReference type="HAMAP-Rule" id="MF_01820"/>
    </source>
</evidence>
<dbReference type="PANTHER" id="PTHR32120">
    <property type="entry name" value="SMALL RIBOSOMAL SUBUNIT BIOGENESIS GTPASE RSGA"/>
    <property type="match status" value="1"/>
</dbReference>
<keyword evidence="9 10" id="KW-0342">GTP-binding</keyword>
<keyword evidence="6 10" id="KW-0378">Hydrolase</keyword>
<feature type="binding site" evidence="10">
    <location>
        <position position="283"/>
    </location>
    <ligand>
        <name>Zn(2+)</name>
        <dbReference type="ChEBI" id="CHEBI:29105"/>
    </ligand>
</feature>
<dbReference type="Gene3D" id="1.10.40.50">
    <property type="entry name" value="Probable gtpase engc, domain 3"/>
    <property type="match status" value="1"/>
</dbReference>
<keyword evidence="1 10" id="KW-0963">Cytoplasm</keyword>
<accession>A0ABW5QY69</accession>
<dbReference type="InterPro" id="IPR030378">
    <property type="entry name" value="G_CP_dom"/>
</dbReference>
<dbReference type="InterPro" id="IPR031944">
    <property type="entry name" value="RsgA_N"/>
</dbReference>
<dbReference type="Pfam" id="PF03193">
    <property type="entry name" value="RsgA_GTPase"/>
    <property type="match status" value="1"/>
</dbReference>
<comment type="cofactor">
    <cofactor evidence="10">
        <name>Zn(2+)</name>
        <dbReference type="ChEBI" id="CHEBI:29105"/>
    </cofactor>
    <text evidence="10">Binds 1 zinc ion per subunit.</text>
</comment>
<organism evidence="13 14">
    <name type="scientific">Paenibacillus thailandensis</name>
    <dbReference type="NCBI Taxonomy" id="393250"/>
    <lineage>
        <taxon>Bacteria</taxon>
        <taxon>Bacillati</taxon>
        <taxon>Bacillota</taxon>
        <taxon>Bacilli</taxon>
        <taxon>Bacillales</taxon>
        <taxon>Paenibacillaceae</taxon>
        <taxon>Paenibacillus</taxon>
    </lineage>
</organism>
<dbReference type="Pfam" id="PF16745">
    <property type="entry name" value="RsgA_N"/>
    <property type="match status" value="1"/>
</dbReference>
<keyword evidence="4 10" id="KW-0699">rRNA-binding</keyword>
<dbReference type="CDD" id="cd04466">
    <property type="entry name" value="S1_YloQ_GTPase"/>
    <property type="match status" value="1"/>
</dbReference>
<evidence type="ECO:0000256" key="4">
    <source>
        <dbReference type="ARBA" id="ARBA00022730"/>
    </source>
</evidence>
<evidence type="ECO:0000256" key="1">
    <source>
        <dbReference type="ARBA" id="ARBA00022490"/>
    </source>
</evidence>
<dbReference type="InterPro" id="IPR027417">
    <property type="entry name" value="P-loop_NTPase"/>
</dbReference>
<dbReference type="InterPro" id="IPR012340">
    <property type="entry name" value="NA-bd_OB-fold"/>
</dbReference>
<feature type="domain" description="CP-type G" evidence="12">
    <location>
        <begin position="81"/>
        <end position="246"/>
    </location>
</feature>
<dbReference type="EMBL" id="JBHUMY010000012">
    <property type="protein sequence ID" value="MFD2661025.1"/>
    <property type="molecule type" value="Genomic_DNA"/>
</dbReference>
<evidence type="ECO:0000256" key="6">
    <source>
        <dbReference type="ARBA" id="ARBA00022801"/>
    </source>
</evidence>
<keyword evidence="2 10" id="KW-0690">Ribosome biogenesis</keyword>
<feature type="binding site" evidence="10">
    <location>
        <position position="270"/>
    </location>
    <ligand>
        <name>Zn(2+)</name>
        <dbReference type="ChEBI" id="CHEBI:29105"/>
    </ligand>
</feature>
<dbReference type="HAMAP" id="MF_01820">
    <property type="entry name" value="GTPase_RsgA"/>
    <property type="match status" value="1"/>
</dbReference>
<keyword evidence="7 10" id="KW-0862">Zinc</keyword>
<dbReference type="PANTHER" id="PTHR32120:SF11">
    <property type="entry name" value="SMALL RIBOSOMAL SUBUNIT BIOGENESIS GTPASE RSGA 1, MITOCHONDRIAL-RELATED"/>
    <property type="match status" value="1"/>
</dbReference>
<comment type="caution">
    <text evidence="13">The sequence shown here is derived from an EMBL/GenBank/DDBJ whole genome shotgun (WGS) entry which is preliminary data.</text>
</comment>
<dbReference type="PROSITE" id="PS50936">
    <property type="entry name" value="ENGC_GTPASE"/>
    <property type="match status" value="1"/>
</dbReference>
<dbReference type="RefSeq" id="WP_379273887.1">
    <property type="nucleotide sequence ID" value="NZ_JBHUMY010000012.1"/>
</dbReference>
<evidence type="ECO:0000256" key="9">
    <source>
        <dbReference type="ARBA" id="ARBA00023134"/>
    </source>
</evidence>
<feature type="binding site" evidence="10">
    <location>
        <position position="275"/>
    </location>
    <ligand>
        <name>Zn(2+)</name>
        <dbReference type="ChEBI" id="CHEBI:29105"/>
    </ligand>
</feature>
<dbReference type="CDD" id="cd01854">
    <property type="entry name" value="YjeQ_EngC"/>
    <property type="match status" value="1"/>
</dbReference>
<dbReference type="EC" id="3.6.1.-" evidence="10"/>
<evidence type="ECO:0000256" key="7">
    <source>
        <dbReference type="ARBA" id="ARBA00022833"/>
    </source>
</evidence>
<evidence type="ECO:0000256" key="3">
    <source>
        <dbReference type="ARBA" id="ARBA00022723"/>
    </source>
</evidence>
<evidence type="ECO:0000313" key="14">
    <source>
        <dbReference type="Proteomes" id="UP001597493"/>
    </source>
</evidence>
<dbReference type="Proteomes" id="UP001597493">
    <property type="component" value="Unassembled WGS sequence"/>
</dbReference>